<dbReference type="EMBL" id="KN123241">
    <property type="protein sequence ID" value="KFO26100.1"/>
    <property type="molecule type" value="Genomic_DNA"/>
</dbReference>
<feature type="region of interest" description="Disordered" evidence="5">
    <location>
        <begin position="132"/>
        <end position="245"/>
    </location>
</feature>
<feature type="compositionally biased region" description="Low complexity" evidence="5">
    <location>
        <begin position="213"/>
        <end position="226"/>
    </location>
</feature>
<dbReference type="PANTHER" id="PTHR16148">
    <property type="entry name" value="NF-KAPPA-B-REPRESSING FACTOR-RELATED"/>
    <property type="match status" value="1"/>
</dbReference>
<comment type="subcellular location">
    <subcellularLocation>
        <location evidence="1">Nucleus</location>
        <location evidence="1">Nucleoplasm</location>
    </subcellularLocation>
</comment>
<feature type="domain" description="XRN2-binding (XTBD)" evidence="7">
    <location>
        <begin position="22"/>
        <end position="136"/>
    </location>
</feature>
<evidence type="ECO:0000256" key="1">
    <source>
        <dbReference type="ARBA" id="ARBA00004642"/>
    </source>
</evidence>
<dbReference type="PROSITE" id="PS51827">
    <property type="entry name" value="XTBD"/>
    <property type="match status" value="1"/>
</dbReference>
<feature type="compositionally biased region" description="Low complexity" evidence="5">
    <location>
        <begin position="178"/>
        <end position="202"/>
    </location>
</feature>
<protein>
    <submittedName>
        <fullName evidence="8">CDKN2A-interacting protein</fullName>
    </submittedName>
</protein>
<reference evidence="8 9" key="1">
    <citation type="submission" date="2013-11" db="EMBL/GenBank/DDBJ databases">
        <title>The Damaraland mole rat (Fukomys damarensis) genome and evolution of African mole rats.</title>
        <authorList>
            <person name="Gladyshev V.N."/>
            <person name="Fang X."/>
        </authorList>
    </citation>
    <scope>NUCLEOTIDE SEQUENCE [LARGE SCALE GENOMIC DNA]</scope>
    <source>
        <tissue evidence="8">Liver</tissue>
    </source>
</reference>
<dbReference type="InterPro" id="IPR021859">
    <property type="entry name" value="XTBD"/>
</dbReference>
<name>A0A091D767_FUKDA</name>
<comment type="similarity">
    <text evidence="2">Belongs to the CARF family.</text>
</comment>
<feature type="region of interest" description="Disordered" evidence="5">
    <location>
        <begin position="262"/>
        <end position="363"/>
    </location>
</feature>
<dbReference type="PROSITE" id="PS50137">
    <property type="entry name" value="DS_RBD"/>
    <property type="match status" value="1"/>
</dbReference>
<proteinExistence type="inferred from homology"/>
<dbReference type="Pfam" id="PF11952">
    <property type="entry name" value="XTBD"/>
    <property type="match status" value="1"/>
</dbReference>
<feature type="compositionally biased region" description="Low complexity" evidence="5">
    <location>
        <begin position="302"/>
        <end position="319"/>
    </location>
</feature>
<feature type="compositionally biased region" description="Basic and acidic residues" evidence="5">
    <location>
        <begin position="157"/>
        <end position="170"/>
    </location>
</feature>
<dbReference type="Pfam" id="PF26535">
    <property type="entry name" value="DSRM_CARF"/>
    <property type="match status" value="1"/>
</dbReference>
<dbReference type="InterPro" id="IPR058828">
    <property type="entry name" value="DSRM_CARF/NKRF"/>
</dbReference>
<evidence type="ECO:0000256" key="2">
    <source>
        <dbReference type="ARBA" id="ARBA00010053"/>
    </source>
</evidence>
<keyword evidence="3" id="KW-0539">Nucleus</keyword>
<feature type="domain" description="DRBM" evidence="6">
    <location>
        <begin position="468"/>
        <end position="543"/>
    </location>
</feature>
<evidence type="ECO:0000256" key="3">
    <source>
        <dbReference type="ARBA" id="ARBA00023242"/>
    </source>
</evidence>
<feature type="compositionally biased region" description="Polar residues" evidence="5">
    <location>
        <begin position="227"/>
        <end position="239"/>
    </location>
</feature>
<dbReference type="eggNOG" id="ENOG502S4FT">
    <property type="taxonomic scope" value="Eukaryota"/>
</dbReference>
<dbReference type="GO" id="GO:0005654">
    <property type="term" value="C:nucleoplasm"/>
    <property type="evidence" value="ECO:0007669"/>
    <property type="project" value="UniProtKB-SubCell"/>
</dbReference>
<evidence type="ECO:0000313" key="9">
    <source>
        <dbReference type="Proteomes" id="UP000028990"/>
    </source>
</evidence>
<dbReference type="STRING" id="885580.ENSFDAP00000017916"/>
<feature type="compositionally biased region" description="Low complexity" evidence="5">
    <location>
        <begin position="326"/>
        <end position="363"/>
    </location>
</feature>
<evidence type="ECO:0000256" key="4">
    <source>
        <dbReference type="PROSITE-ProRule" id="PRU00266"/>
    </source>
</evidence>
<evidence type="ECO:0000313" key="8">
    <source>
        <dbReference type="EMBL" id="KFO26100.1"/>
    </source>
</evidence>
<dbReference type="OrthoDB" id="2359216at2759"/>
<dbReference type="PANTHER" id="PTHR16148:SF11">
    <property type="entry name" value="CDKN2A-INTERACTING PROTEIN"/>
    <property type="match status" value="1"/>
</dbReference>
<keyword evidence="9" id="KW-1185">Reference proteome</keyword>
<evidence type="ECO:0000259" key="7">
    <source>
        <dbReference type="PROSITE" id="PS51827"/>
    </source>
</evidence>
<keyword evidence="4" id="KW-0694">RNA-binding</keyword>
<evidence type="ECO:0000256" key="5">
    <source>
        <dbReference type="SAM" id="MobiDB-lite"/>
    </source>
</evidence>
<dbReference type="GO" id="GO:0005730">
    <property type="term" value="C:nucleolus"/>
    <property type="evidence" value="ECO:0007669"/>
    <property type="project" value="TreeGrafter"/>
</dbReference>
<accession>A0A091D767</accession>
<organism evidence="8 9">
    <name type="scientific">Fukomys damarensis</name>
    <name type="common">Damaraland mole rat</name>
    <name type="synonym">Cryptomys damarensis</name>
    <dbReference type="NCBI Taxonomy" id="885580"/>
    <lineage>
        <taxon>Eukaryota</taxon>
        <taxon>Metazoa</taxon>
        <taxon>Chordata</taxon>
        <taxon>Craniata</taxon>
        <taxon>Vertebrata</taxon>
        <taxon>Euteleostomi</taxon>
        <taxon>Mammalia</taxon>
        <taxon>Eutheria</taxon>
        <taxon>Euarchontoglires</taxon>
        <taxon>Glires</taxon>
        <taxon>Rodentia</taxon>
        <taxon>Hystricomorpha</taxon>
        <taxon>Bathyergidae</taxon>
        <taxon>Fukomys</taxon>
    </lineage>
</organism>
<evidence type="ECO:0000259" key="6">
    <source>
        <dbReference type="PROSITE" id="PS50137"/>
    </source>
</evidence>
<dbReference type="Proteomes" id="UP000028990">
    <property type="component" value="Unassembled WGS sequence"/>
</dbReference>
<dbReference type="GO" id="GO:0003723">
    <property type="term" value="F:RNA binding"/>
    <property type="evidence" value="ECO:0007669"/>
    <property type="project" value="UniProtKB-UniRule"/>
</dbReference>
<dbReference type="AlphaFoldDB" id="A0A091D767"/>
<feature type="compositionally biased region" description="Low complexity" evidence="5">
    <location>
        <begin position="272"/>
        <end position="292"/>
    </location>
</feature>
<sequence length="586" mass="62149">MSNMAQEVSEYLSQNPRVAAWVEALRCEGETDKHWRHRREFLLRNAGDLAPAGGVISANTDEAADAKSGTRSRQLHQLISFSMAWANHVFLGCRYPQKVMDKILSMAEGIKVTDAPIHTTRDELVAKVKKRGISSSNEGVEEPSKKRIVEGKNNSAVERDLAKISAKTERTSAQQENSSTSSGSSTKSESSGNSTRSSGITTQNNSSREDHSVSSQCSNSSSSISSQVTAGSGKASQSEAPDKHGSATFVSSLLKCSVNSHMTQPTDCRQQSGSPKKSALESSSVSASQSSSEIEVPLLGTSGSSEVELPLLSSKPSSETASSGLTSKTSSEAGVSSSVSKNSSSSGTSLLTSKSSSTNTSLLTSKSTSQVAASLLASKSSSQASGSLVPKSTSLASVSQLASKISSQSSTSQLPSKSTAQSSESSVKFSCCKLTNEDVKQKQPFFNRLYKTVAWKLVAVGGFSPNVNHGELLNAAIEALKATLDVFFVPLKELADLPQNKSSQESIVCELRCKSVYLGTGCGKSKENAKAVASREALKLFLKKKVVVKICKRKYRGSEIEDLVLLDEEARPVNLPPALKHPQELL</sequence>
<gene>
    <name evidence="8" type="ORF">H920_12506</name>
</gene>
<dbReference type="InterPro" id="IPR014720">
    <property type="entry name" value="dsRBD_dom"/>
</dbReference>
<feature type="compositionally biased region" description="Polar residues" evidence="5">
    <location>
        <begin position="262"/>
        <end position="271"/>
    </location>
</feature>